<dbReference type="InterPro" id="IPR043728">
    <property type="entry name" value="DUF5671"/>
</dbReference>
<keyword evidence="4" id="KW-1185">Reference proteome</keyword>
<feature type="domain" description="DUF5671" evidence="2">
    <location>
        <begin position="63"/>
        <end position="206"/>
    </location>
</feature>
<gene>
    <name evidence="3" type="ORF">KCG34_17400</name>
</gene>
<feature type="transmembrane region" description="Helical" evidence="1">
    <location>
        <begin position="164"/>
        <end position="183"/>
    </location>
</feature>
<evidence type="ECO:0000313" key="3">
    <source>
        <dbReference type="EMBL" id="QUD86839.1"/>
    </source>
</evidence>
<feature type="transmembrane region" description="Helical" evidence="1">
    <location>
        <begin position="126"/>
        <end position="143"/>
    </location>
</feature>
<feature type="transmembrane region" description="Helical" evidence="1">
    <location>
        <begin position="195"/>
        <end position="214"/>
    </location>
</feature>
<accession>A0A975FX25</accession>
<protein>
    <recommendedName>
        <fullName evidence="2">DUF5671 domain-containing protein</fullName>
    </recommendedName>
</protein>
<feature type="transmembrane region" description="Helical" evidence="1">
    <location>
        <begin position="64"/>
        <end position="89"/>
    </location>
</feature>
<evidence type="ECO:0000313" key="4">
    <source>
        <dbReference type="Proteomes" id="UP000676409"/>
    </source>
</evidence>
<dbReference type="AlphaFoldDB" id="A0A975FX25"/>
<reference evidence="3" key="1">
    <citation type="submission" date="2021-04" db="EMBL/GenBank/DDBJ databases">
        <title>The complete genome sequence of Caulobacter sp. S6.</title>
        <authorList>
            <person name="Tang Y."/>
            <person name="Ouyang W."/>
            <person name="Liu Q."/>
            <person name="Huang B."/>
            <person name="Guo Z."/>
            <person name="Lei P."/>
        </authorList>
    </citation>
    <scope>NUCLEOTIDE SEQUENCE</scope>
    <source>
        <strain evidence="3">S6</strain>
    </source>
</reference>
<name>A0A975FX25_9CAUL</name>
<sequence>MNTELLEFTRLALEKGIARDQIASALRQAGWSEADVRAAANAFAPVEFPLPVPRPRPYLSAQEVFSYALFFAALYVSAFNLGALVFGFIDLAFPDVSRHGMALIAPVWAVGADRNELILDHMRGNIAALVVAFPLFLFMQRLIHRSIASDPTKRQSRPRKWMTYITLFIAASALIGDLSALVYNALGGDLTVRVVLRLATIAVIAGGAFSYLLWDIRTDERP</sequence>
<organism evidence="3 4">
    <name type="scientific">Phenylobacterium montanum</name>
    <dbReference type="NCBI Taxonomy" id="2823693"/>
    <lineage>
        <taxon>Bacteria</taxon>
        <taxon>Pseudomonadati</taxon>
        <taxon>Pseudomonadota</taxon>
        <taxon>Alphaproteobacteria</taxon>
        <taxon>Caulobacterales</taxon>
        <taxon>Caulobacteraceae</taxon>
        <taxon>Phenylobacterium</taxon>
    </lineage>
</organism>
<dbReference type="RefSeq" id="WP_211936891.1">
    <property type="nucleotide sequence ID" value="NZ_CP073078.1"/>
</dbReference>
<dbReference type="EMBL" id="CP073078">
    <property type="protein sequence ID" value="QUD86839.1"/>
    <property type="molecule type" value="Genomic_DNA"/>
</dbReference>
<keyword evidence="1" id="KW-0812">Transmembrane</keyword>
<evidence type="ECO:0000259" key="2">
    <source>
        <dbReference type="Pfam" id="PF18920"/>
    </source>
</evidence>
<dbReference type="KEGG" id="caul:KCG34_17400"/>
<keyword evidence="1" id="KW-1133">Transmembrane helix</keyword>
<dbReference type="Proteomes" id="UP000676409">
    <property type="component" value="Chromosome"/>
</dbReference>
<evidence type="ECO:0000256" key="1">
    <source>
        <dbReference type="SAM" id="Phobius"/>
    </source>
</evidence>
<keyword evidence="1" id="KW-0472">Membrane</keyword>
<proteinExistence type="predicted"/>
<dbReference type="Pfam" id="PF18920">
    <property type="entry name" value="DUF5671"/>
    <property type="match status" value="1"/>
</dbReference>